<accession>A0A9Q1JIB9</accession>
<proteinExistence type="predicted"/>
<dbReference type="AlphaFoldDB" id="A0A9Q1JIB9"/>
<keyword evidence="3" id="KW-1185">Reference proteome</keyword>
<comment type="caution">
    <text evidence="2">The sequence shown here is derived from an EMBL/GenBank/DDBJ whole genome shotgun (WGS) entry which is preliminary data.</text>
</comment>
<dbReference type="Proteomes" id="UP001153076">
    <property type="component" value="Unassembled WGS sequence"/>
</dbReference>
<keyword evidence="1" id="KW-0812">Transmembrane</keyword>
<dbReference type="EMBL" id="JAKOGI010005675">
    <property type="protein sequence ID" value="KAJ8419270.1"/>
    <property type="molecule type" value="Genomic_DNA"/>
</dbReference>
<evidence type="ECO:0000313" key="3">
    <source>
        <dbReference type="Proteomes" id="UP001153076"/>
    </source>
</evidence>
<evidence type="ECO:0000313" key="2">
    <source>
        <dbReference type="EMBL" id="KAJ8419270.1"/>
    </source>
</evidence>
<keyword evidence="1" id="KW-0472">Membrane</keyword>
<keyword evidence="1" id="KW-1133">Transmembrane helix</keyword>
<name>A0A9Q1JIB9_9CARY</name>
<feature type="transmembrane region" description="Helical" evidence="1">
    <location>
        <begin position="33"/>
        <end position="54"/>
    </location>
</feature>
<protein>
    <submittedName>
        <fullName evidence="2">Uncharacterized protein</fullName>
    </submittedName>
</protein>
<evidence type="ECO:0000256" key="1">
    <source>
        <dbReference type="SAM" id="Phobius"/>
    </source>
</evidence>
<gene>
    <name evidence="2" type="ORF">Cgig2_001625</name>
</gene>
<reference evidence="2" key="1">
    <citation type="submission" date="2022-04" db="EMBL/GenBank/DDBJ databases">
        <title>Carnegiea gigantea Genome sequencing and assembly v2.</title>
        <authorList>
            <person name="Copetti D."/>
            <person name="Sanderson M.J."/>
            <person name="Burquez A."/>
            <person name="Wojciechowski M.F."/>
        </authorList>
    </citation>
    <scope>NUCLEOTIDE SEQUENCE</scope>
    <source>
        <strain evidence="2">SGP5-SGP5p</strain>
        <tissue evidence="2">Aerial part</tissue>
    </source>
</reference>
<organism evidence="2 3">
    <name type="scientific">Carnegiea gigantea</name>
    <dbReference type="NCBI Taxonomy" id="171969"/>
    <lineage>
        <taxon>Eukaryota</taxon>
        <taxon>Viridiplantae</taxon>
        <taxon>Streptophyta</taxon>
        <taxon>Embryophyta</taxon>
        <taxon>Tracheophyta</taxon>
        <taxon>Spermatophyta</taxon>
        <taxon>Magnoliopsida</taxon>
        <taxon>eudicotyledons</taxon>
        <taxon>Gunneridae</taxon>
        <taxon>Pentapetalae</taxon>
        <taxon>Caryophyllales</taxon>
        <taxon>Cactineae</taxon>
        <taxon>Cactaceae</taxon>
        <taxon>Cactoideae</taxon>
        <taxon>Echinocereeae</taxon>
        <taxon>Carnegiea</taxon>
    </lineage>
</organism>
<sequence>MFFICIHDFWKVAAKIKFSKPNSRDHRVQFGDVFGYSPILIPAIMWGISLFLGWDPRPQIKAMKQVAGKFKLRLFAISLFSTKFASDLIKTTMKSESMWSRGQTITSDNGLFIEYSSGTRGLSLDSLEIVQKFYLLANIFTEEAHALLKVKQFKNSGTLLYFRNKP</sequence>